<dbReference type="GO" id="GO:0005230">
    <property type="term" value="F:extracellular ligand-gated monoatomic ion channel activity"/>
    <property type="evidence" value="ECO:0007669"/>
    <property type="project" value="InterPro"/>
</dbReference>
<feature type="transmembrane region" description="Helical" evidence="2">
    <location>
        <begin position="301"/>
        <end position="323"/>
    </location>
</feature>
<keyword evidence="2" id="KW-0472">Membrane</keyword>
<organism evidence="3">
    <name type="scientific">Chaetoceros debilis</name>
    <dbReference type="NCBI Taxonomy" id="122233"/>
    <lineage>
        <taxon>Eukaryota</taxon>
        <taxon>Sar</taxon>
        <taxon>Stramenopiles</taxon>
        <taxon>Ochrophyta</taxon>
        <taxon>Bacillariophyta</taxon>
        <taxon>Coscinodiscophyceae</taxon>
        <taxon>Chaetocerotophycidae</taxon>
        <taxon>Chaetocerotales</taxon>
        <taxon>Chaetocerotaceae</taxon>
        <taxon>Chaetoceros</taxon>
    </lineage>
</organism>
<dbReference type="GO" id="GO:0016020">
    <property type="term" value="C:membrane"/>
    <property type="evidence" value="ECO:0007669"/>
    <property type="project" value="UniProtKB-SubCell"/>
</dbReference>
<dbReference type="Gene3D" id="2.70.170.10">
    <property type="entry name" value="Neurotransmitter-gated ion-channel ligand-binding domain"/>
    <property type="match status" value="1"/>
</dbReference>
<dbReference type="InterPro" id="IPR036719">
    <property type="entry name" value="Neuro-gated_channel_TM_sf"/>
</dbReference>
<feature type="transmembrane region" description="Helical" evidence="2">
    <location>
        <begin position="238"/>
        <end position="260"/>
    </location>
</feature>
<sequence>MIHEETADNRHFAADLLHGKSRETRREVEISFFVWNINEIDVINQRFCVRANVYASWDEDAHNISIQKDSIRYEKSMFAWDPQLRFTNCFERSDDYESWYRVISKNDSSSINPSDLHSSQSQHKAVRVMYCQRIQAWFHEGFELQNFPFDLQHLHIGITSAWDHESVALSFDKQKPTRVSSAALTSQTWEMSDPRLLSYNSDWDADSPPLLSQSTDSASGARYCRAYLAMTISRRPNFILWNVMVIMAMVGFLSFATFALDPADLGDRQACVLTLVLTTVAFKYVTTSMMPEISYVTVMDVVIYSSMLLQACMMICICIVANIDDPDRFYDYCSFVVLGAGWVGILIWFAIRSLYLSKTREKYIAECRRKFHQTQYIHNESSVKGVFYRKAT</sequence>
<dbReference type="AlphaFoldDB" id="A0A7S3PUN6"/>
<evidence type="ECO:0000256" key="1">
    <source>
        <dbReference type="ARBA" id="ARBA00004141"/>
    </source>
</evidence>
<proteinExistence type="predicted"/>
<dbReference type="PANTHER" id="PTHR18945">
    <property type="entry name" value="NEUROTRANSMITTER GATED ION CHANNEL"/>
    <property type="match status" value="1"/>
</dbReference>
<dbReference type="EMBL" id="HBIO01001505">
    <property type="protein sequence ID" value="CAE0456247.1"/>
    <property type="molecule type" value="Transcribed_RNA"/>
</dbReference>
<dbReference type="InterPro" id="IPR036734">
    <property type="entry name" value="Neur_chan_lig-bd_sf"/>
</dbReference>
<dbReference type="Gene3D" id="1.20.58.390">
    <property type="entry name" value="Neurotransmitter-gated ion-channel transmembrane domain"/>
    <property type="match status" value="1"/>
</dbReference>
<feature type="transmembrane region" description="Helical" evidence="2">
    <location>
        <begin position="272"/>
        <end position="289"/>
    </location>
</feature>
<evidence type="ECO:0000256" key="2">
    <source>
        <dbReference type="SAM" id="Phobius"/>
    </source>
</evidence>
<reference evidence="3" key="1">
    <citation type="submission" date="2021-01" db="EMBL/GenBank/DDBJ databases">
        <authorList>
            <person name="Corre E."/>
            <person name="Pelletier E."/>
            <person name="Niang G."/>
            <person name="Scheremetjew M."/>
            <person name="Finn R."/>
            <person name="Kale V."/>
            <person name="Holt S."/>
            <person name="Cochrane G."/>
            <person name="Meng A."/>
            <person name="Brown T."/>
            <person name="Cohen L."/>
        </authorList>
    </citation>
    <scope>NUCLEOTIDE SEQUENCE</scope>
    <source>
        <strain evidence="3">MM31A-1</strain>
    </source>
</reference>
<name>A0A7S3PUN6_9STRA</name>
<comment type="subcellular location">
    <subcellularLocation>
        <location evidence="1">Membrane</location>
        <topology evidence="1">Multi-pass membrane protein</topology>
    </subcellularLocation>
</comment>
<protein>
    <recommendedName>
        <fullName evidence="4">Neurotransmitter-gated ion-channel ligand-binding domain-containing protein</fullName>
    </recommendedName>
</protein>
<accession>A0A7S3PUN6</accession>
<dbReference type="GO" id="GO:0004888">
    <property type="term" value="F:transmembrane signaling receptor activity"/>
    <property type="evidence" value="ECO:0007669"/>
    <property type="project" value="InterPro"/>
</dbReference>
<evidence type="ECO:0008006" key="4">
    <source>
        <dbReference type="Google" id="ProtNLM"/>
    </source>
</evidence>
<dbReference type="SUPFAM" id="SSF90112">
    <property type="entry name" value="Neurotransmitter-gated ion-channel transmembrane pore"/>
    <property type="match status" value="1"/>
</dbReference>
<keyword evidence="2" id="KW-1133">Transmembrane helix</keyword>
<gene>
    <name evidence="3" type="ORF">CDEB00056_LOCUS1088</name>
</gene>
<dbReference type="InterPro" id="IPR006201">
    <property type="entry name" value="Neur_channel"/>
</dbReference>
<feature type="transmembrane region" description="Helical" evidence="2">
    <location>
        <begin position="329"/>
        <end position="351"/>
    </location>
</feature>
<dbReference type="InterPro" id="IPR038050">
    <property type="entry name" value="Neuro_actylchol_rec"/>
</dbReference>
<keyword evidence="2" id="KW-0812">Transmembrane</keyword>
<evidence type="ECO:0000313" key="3">
    <source>
        <dbReference type="EMBL" id="CAE0456247.1"/>
    </source>
</evidence>